<feature type="transmembrane region" description="Helical" evidence="1">
    <location>
        <begin position="236"/>
        <end position="256"/>
    </location>
</feature>
<dbReference type="OrthoDB" id="1680238at2"/>
<reference evidence="2 3" key="1">
    <citation type="submission" date="2018-05" db="EMBL/GenBank/DDBJ databases">
        <title>Genomic Encyclopedia of Type Strains, Phase III (KMG-III): the genomes of soil and plant-associated and newly described type strains.</title>
        <authorList>
            <person name="Whitman W."/>
        </authorList>
    </citation>
    <scope>NUCLEOTIDE SEQUENCE [LARGE SCALE GENOMIC DNA]</scope>
    <source>
        <strain evidence="2 3">CECT 5696</strain>
    </source>
</reference>
<accession>A0A2V2YY62</accession>
<keyword evidence="1" id="KW-0472">Membrane</keyword>
<keyword evidence="1" id="KW-0812">Transmembrane</keyword>
<feature type="transmembrane region" description="Helical" evidence="1">
    <location>
        <begin position="165"/>
        <end position="188"/>
    </location>
</feature>
<feature type="transmembrane region" description="Helical" evidence="1">
    <location>
        <begin position="16"/>
        <end position="35"/>
    </location>
</feature>
<feature type="transmembrane region" description="Helical" evidence="1">
    <location>
        <begin position="139"/>
        <end position="158"/>
    </location>
</feature>
<organism evidence="2 3">
    <name type="scientific">Paenibacillus cellulosilyticus</name>
    <dbReference type="NCBI Taxonomy" id="375489"/>
    <lineage>
        <taxon>Bacteria</taxon>
        <taxon>Bacillati</taxon>
        <taxon>Bacillota</taxon>
        <taxon>Bacilli</taxon>
        <taxon>Bacillales</taxon>
        <taxon>Paenibacillaceae</taxon>
        <taxon>Paenibacillus</taxon>
    </lineage>
</organism>
<feature type="transmembrane region" description="Helical" evidence="1">
    <location>
        <begin position="83"/>
        <end position="102"/>
    </location>
</feature>
<feature type="transmembrane region" description="Helical" evidence="1">
    <location>
        <begin position="109"/>
        <end position="127"/>
    </location>
</feature>
<gene>
    <name evidence="2" type="ORF">DFQ01_103477</name>
</gene>
<keyword evidence="3" id="KW-1185">Reference proteome</keyword>
<feature type="transmembrane region" description="Helical" evidence="1">
    <location>
        <begin position="208"/>
        <end position="229"/>
    </location>
</feature>
<evidence type="ECO:0000313" key="2">
    <source>
        <dbReference type="EMBL" id="PWW06573.1"/>
    </source>
</evidence>
<dbReference type="AlphaFoldDB" id="A0A2V2YY62"/>
<protein>
    <submittedName>
        <fullName evidence="2">Uncharacterized protein</fullName>
    </submittedName>
</protein>
<keyword evidence="1" id="KW-1133">Transmembrane helix</keyword>
<comment type="caution">
    <text evidence="2">The sequence shown here is derived from an EMBL/GenBank/DDBJ whole genome shotgun (WGS) entry which is preliminary data.</text>
</comment>
<feature type="transmembrane region" description="Helical" evidence="1">
    <location>
        <begin position="262"/>
        <end position="280"/>
    </location>
</feature>
<dbReference type="Proteomes" id="UP000246635">
    <property type="component" value="Unassembled WGS sequence"/>
</dbReference>
<name>A0A2V2YY62_9BACL</name>
<evidence type="ECO:0000256" key="1">
    <source>
        <dbReference type="SAM" id="Phobius"/>
    </source>
</evidence>
<dbReference type="RefSeq" id="WP_110043236.1">
    <property type="nucleotide sequence ID" value="NZ_CP054612.1"/>
</dbReference>
<evidence type="ECO:0000313" key="3">
    <source>
        <dbReference type="Proteomes" id="UP000246635"/>
    </source>
</evidence>
<proteinExistence type="predicted"/>
<feature type="transmembrane region" description="Helical" evidence="1">
    <location>
        <begin position="42"/>
        <end position="63"/>
    </location>
</feature>
<dbReference type="EMBL" id="QGTQ01000003">
    <property type="protein sequence ID" value="PWW06573.1"/>
    <property type="molecule type" value="Genomic_DNA"/>
</dbReference>
<sequence>MQKINQLIEFMIKANAVWFIGLAVLSIMIIFYTLWKKKDLKLLVLFLGLDALGAFFENVVYLGLNAYEYYPQLLKNPYYDMTLGAFISQYFFVPAISLYYVAFRLTSRWSFIFAAIIAAIELLFLRLDIYKNNWWDTSYTFVGLLLFFWISKKWYNFIIQASSRFIRFITVVCIAYSMNGDLIVIPVFSDHYHFDVDWFNDPTRSSLAVIVLYQTIRACLIAIVCFYRFNWTLQALAPILLLASYLFFIHLHIFTFKFVWDLYYLSVADIVVLICCNYLNKELSKDK</sequence>